<gene>
    <name evidence="1" type="ordered locus">PputW619_3267</name>
</gene>
<dbReference type="EMBL" id="CP000949">
    <property type="protein sequence ID" value="ACA73752.1"/>
    <property type="molecule type" value="Genomic_DNA"/>
</dbReference>
<reference evidence="1" key="1">
    <citation type="submission" date="2008-02" db="EMBL/GenBank/DDBJ databases">
        <title>Complete sequence of Psuedomonas putida W619.</title>
        <authorList>
            <consortium name="US DOE Joint Genome Institute"/>
            <person name="Copeland A."/>
            <person name="Lucas S."/>
            <person name="Lapidus A."/>
            <person name="Barry K."/>
            <person name="Detter J.C."/>
            <person name="Glavina del Rio T."/>
            <person name="Dalin E."/>
            <person name="Tice H."/>
            <person name="Pitluck S."/>
            <person name="Chain P."/>
            <person name="Malfatti S."/>
            <person name="Shin M."/>
            <person name="Vergez L."/>
            <person name="Schmutz J."/>
            <person name="Larimer F."/>
            <person name="Land M."/>
            <person name="Hauser L."/>
            <person name="Kyrpides N."/>
            <person name="Kim E."/>
            <person name="Taghavi S."/>
            <person name="Vangronsveld D."/>
            <person name="van der Lelie D."/>
            <person name="Richardson P."/>
        </authorList>
    </citation>
    <scope>NUCLEOTIDE SEQUENCE</scope>
    <source>
        <strain evidence="1">W619</strain>
    </source>
</reference>
<protein>
    <submittedName>
        <fullName evidence="1">Uncharacterized protein</fullName>
    </submittedName>
</protein>
<organism evidence="1">
    <name type="scientific">Pseudomonas putida (strain W619)</name>
    <dbReference type="NCBI Taxonomy" id="390235"/>
    <lineage>
        <taxon>Bacteria</taxon>
        <taxon>Pseudomonadati</taxon>
        <taxon>Pseudomonadota</taxon>
        <taxon>Gammaproteobacteria</taxon>
        <taxon>Pseudomonadales</taxon>
        <taxon>Pseudomonadaceae</taxon>
        <taxon>Pseudomonas</taxon>
    </lineage>
</organism>
<dbReference type="STRING" id="390235.PputW619_3267"/>
<evidence type="ECO:0000313" key="1">
    <source>
        <dbReference type="EMBL" id="ACA73752.1"/>
    </source>
</evidence>
<name>B1JAP1_PSEPW</name>
<dbReference type="KEGG" id="ppw:PputW619_3267"/>
<dbReference type="AlphaFoldDB" id="B1JAP1"/>
<sequence>MSLWLTHKMLEEADPIQNMIRFNEAIDESLVKSITGYGSVVTAHAGVTS</sequence>
<accession>B1JAP1</accession>
<proteinExistence type="predicted"/>
<dbReference type="HOGENOM" id="CLU_3139734_0_0_6"/>